<reference evidence="1" key="1">
    <citation type="journal article" date="2020" name="Nature">
        <title>Giant virus diversity and host interactions through global metagenomics.</title>
        <authorList>
            <person name="Schulz F."/>
            <person name="Roux S."/>
            <person name="Paez-Espino D."/>
            <person name="Jungbluth S."/>
            <person name="Walsh D.A."/>
            <person name="Denef V.J."/>
            <person name="McMahon K.D."/>
            <person name="Konstantinidis K.T."/>
            <person name="Eloe-Fadrosh E.A."/>
            <person name="Kyrpides N.C."/>
            <person name="Woyke T."/>
        </authorList>
    </citation>
    <scope>NUCLEOTIDE SEQUENCE</scope>
    <source>
        <strain evidence="1">GVMAG-M-3300009164-40</strain>
    </source>
</reference>
<name>A0A6C0F0G7_9ZZZZ</name>
<organism evidence="1">
    <name type="scientific">viral metagenome</name>
    <dbReference type="NCBI Taxonomy" id="1070528"/>
    <lineage>
        <taxon>unclassified sequences</taxon>
        <taxon>metagenomes</taxon>
        <taxon>organismal metagenomes</taxon>
    </lineage>
</organism>
<sequence>MFKANDTVFINQIGGVSGRVVDYNPCTNEVRVLHRIRHNYWHQMKYNADFIRKSEYPLSWDITTPFVTPSPSFLSRALAFIGLG</sequence>
<dbReference type="EMBL" id="MN739010">
    <property type="protein sequence ID" value="QHT34848.1"/>
    <property type="molecule type" value="Genomic_DNA"/>
</dbReference>
<dbReference type="AlphaFoldDB" id="A0A6C0F0G7"/>
<evidence type="ECO:0008006" key="2">
    <source>
        <dbReference type="Google" id="ProtNLM"/>
    </source>
</evidence>
<protein>
    <recommendedName>
        <fullName evidence="2">KOW domain-containing protein</fullName>
    </recommendedName>
</protein>
<evidence type="ECO:0000313" key="1">
    <source>
        <dbReference type="EMBL" id="QHT34848.1"/>
    </source>
</evidence>
<accession>A0A6C0F0G7</accession>
<proteinExistence type="predicted"/>